<dbReference type="InterPro" id="IPR036388">
    <property type="entry name" value="WH-like_DNA-bd_sf"/>
</dbReference>
<dbReference type="Proteomes" id="UP000238007">
    <property type="component" value="Unassembled WGS sequence"/>
</dbReference>
<dbReference type="RefSeq" id="WP_243394390.1">
    <property type="nucleotide sequence ID" value="NZ_PVTP01000002.1"/>
</dbReference>
<reference evidence="5 6" key="1">
    <citation type="submission" date="2018-03" db="EMBL/GenBank/DDBJ databases">
        <title>Genomic Encyclopedia of Archaeal and Bacterial Type Strains, Phase II (KMG-II): from individual species to whole genera.</title>
        <authorList>
            <person name="Goeker M."/>
        </authorList>
    </citation>
    <scope>NUCLEOTIDE SEQUENCE [LARGE SCALE GENOMIC DNA]</scope>
    <source>
        <strain evidence="5 6">DSM 101533</strain>
    </source>
</reference>
<name>A0A2T0W2U7_9RHOB</name>
<dbReference type="Pfam" id="PF12802">
    <property type="entry name" value="MarR_2"/>
    <property type="match status" value="1"/>
</dbReference>
<protein>
    <submittedName>
        <fullName evidence="5">DNA-binding transcriptional regulator GbsR (MarR family)</fullName>
    </submittedName>
</protein>
<dbReference type="CDD" id="cd00090">
    <property type="entry name" value="HTH_ARSR"/>
    <property type="match status" value="1"/>
</dbReference>
<dbReference type="InterPro" id="IPR052362">
    <property type="entry name" value="HTH-GbsR_regulator"/>
</dbReference>
<comment type="caution">
    <text evidence="5">The sequence shown here is derived from an EMBL/GenBank/DDBJ whole genome shotgun (WGS) entry which is preliminary data.</text>
</comment>
<evidence type="ECO:0000256" key="3">
    <source>
        <dbReference type="ARBA" id="ARBA00023163"/>
    </source>
</evidence>
<organism evidence="5 6">
    <name type="scientific">Yoonia maritima</name>
    <dbReference type="NCBI Taxonomy" id="1435347"/>
    <lineage>
        <taxon>Bacteria</taxon>
        <taxon>Pseudomonadati</taxon>
        <taxon>Pseudomonadota</taxon>
        <taxon>Alphaproteobacteria</taxon>
        <taxon>Rhodobacterales</taxon>
        <taxon>Paracoccaceae</taxon>
        <taxon>Yoonia</taxon>
    </lineage>
</organism>
<evidence type="ECO:0000259" key="4">
    <source>
        <dbReference type="Pfam" id="PF12802"/>
    </source>
</evidence>
<evidence type="ECO:0000313" key="5">
    <source>
        <dbReference type="EMBL" id="PRY79512.1"/>
    </source>
</evidence>
<evidence type="ECO:0000256" key="2">
    <source>
        <dbReference type="ARBA" id="ARBA00023125"/>
    </source>
</evidence>
<dbReference type="GO" id="GO:0003700">
    <property type="term" value="F:DNA-binding transcription factor activity"/>
    <property type="evidence" value="ECO:0007669"/>
    <property type="project" value="InterPro"/>
</dbReference>
<gene>
    <name evidence="5" type="ORF">CLV80_102157</name>
</gene>
<accession>A0A2T0W2U7</accession>
<dbReference type="AlphaFoldDB" id="A0A2T0W2U7"/>
<dbReference type="InterPro" id="IPR000835">
    <property type="entry name" value="HTH_MarR-typ"/>
</dbReference>
<proteinExistence type="predicted"/>
<keyword evidence="2 5" id="KW-0238">DNA-binding</keyword>
<dbReference type="SUPFAM" id="SSF46785">
    <property type="entry name" value="Winged helix' DNA-binding domain"/>
    <property type="match status" value="1"/>
</dbReference>
<feature type="domain" description="HTH marR-type" evidence="4">
    <location>
        <begin position="68"/>
        <end position="127"/>
    </location>
</feature>
<sequence>MKIGSQAEIAILCAVFGAGRLRPVFAEILAIDVLISYISVMTEVTQINRPEAVDQFILYWGDMGSQWGVNRSVAQIHALLYLATKPMNAEQISEALGIARSNVSNSLKELVAWRLIRRVPIAGDRREHFEAEVDVWEMAMRIAQGRREREIDPAVSAIDQCVARAEVDGDVDPVALQRLQDMQNFLSTTTRWYDQMLGVPKAQLIRLMGLGDKVIKLLKFAGGKGK</sequence>
<dbReference type="EMBL" id="PVTP01000002">
    <property type="protein sequence ID" value="PRY79512.1"/>
    <property type="molecule type" value="Genomic_DNA"/>
</dbReference>
<dbReference type="GO" id="GO:0003677">
    <property type="term" value="F:DNA binding"/>
    <property type="evidence" value="ECO:0007669"/>
    <property type="project" value="UniProtKB-KW"/>
</dbReference>
<dbReference type="PANTHER" id="PTHR38465">
    <property type="entry name" value="HTH-TYPE TRANSCRIPTIONAL REGULATOR MJ1563-RELATED"/>
    <property type="match status" value="1"/>
</dbReference>
<dbReference type="InterPro" id="IPR011991">
    <property type="entry name" value="ArsR-like_HTH"/>
</dbReference>
<keyword evidence="3" id="KW-0804">Transcription</keyword>
<keyword evidence="6" id="KW-1185">Reference proteome</keyword>
<dbReference type="PANTHER" id="PTHR38465:SF1">
    <property type="entry name" value="HTH-TYPE TRANSCRIPTIONAL REGULATOR MJ1563-RELATED"/>
    <property type="match status" value="1"/>
</dbReference>
<evidence type="ECO:0000256" key="1">
    <source>
        <dbReference type="ARBA" id="ARBA00023015"/>
    </source>
</evidence>
<dbReference type="Gene3D" id="1.10.10.10">
    <property type="entry name" value="Winged helix-like DNA-binding domain superfamily/Winged helix DNA-binding domain"/>
    <property type="match status" value="1"/>
</dbReference>
<evidence type="ECO:0000313" key="6">
    <source>
        <dbReference type="Proteomes" id="UP000238007"/>
    </source>
</evidence>
<keyword evidence="1" id="KW-0805">Transcription regulation</keyword>
<dbReference type="InterPro" id="IPR036390">
    <property type="entry name" value="WH_DNA-bd_sf"/>
</dbReference>